<dbReference type="Proteomes" id="UP000006727">
    <property type="component" value="Chromosome 3"/>
</dbReference>
<dbReference type="InParanoid" id="A0A7I4DG45"/>
<accession>A0A7I4DG45</accession>
<feature type="region of interest" description="Disordered" evidence="1">
    <location>
        <begin position="756"/>
        <end position="804"/>
    </location>
</feature>
<evidence type="ECO:0000313" key="3">
    <source>
        <dbReference type="EnsemblPlants" id="Pp3c3_37820V3.8"/>
    </source>
</evidence>
<dbReference type="FunCoup" id="A0A7I4DG45">
    <property type="interactions" value="1537"/>
</dbReference>
<feature type="compositionally biased region" description="Basic and acidic residues" evidence="1">
    <location>
        <begin position="787"/>
        <end position="804"/>
    </location>
</feature>
<protein>
    <recommendedName>
        <fullName evidence="5">Membralin</fullName>
    </recommendedName>
</protein>
<dbReference type="Pfam" id="PF09746">
    <property type="entry name" value="Membralin"/>
    <property type="match status" value="1"/>
</dbReference>
<feature type="compositionally biased region" description="Polar residues" evidence="1">
    <location>
        <begin position="600"/>
        <end position="612"/>
    </location>
</feature>
<gene>
    <name evidence="3" type="primary">LOC112279488</name>
</gene>
<dbReference type="OrthoDB" id="6779347at2759"/>
<sequence length="804" mass="91809">MREFCDGDDLGMAMARAVRLWQLEVWRGGKSRSALVVFVSRCFFGSCSRRHEIGILRRMDPEQTFLRVHARFSGVLARLLTPKVRKGLEFACLFNAMTLLALLVVMHVNFVAQPGCAEYFPTKDLAGAQLVQIKIRGSWNRFREDDLERVVWNQDISAKRYMDDAHGRRNEVEETYQVPVMGELDDEHKQGMQRGKDESVGRDISSRPMSGPGRGPLGTALVHYFTRWSSYGASCFKSAEQSIRSLWQVWRITGWEPFTTTPKSDRRTVAWNKLDSVLVDLPENGSRLSDPTYLYSIEKGYLMMTETAKNRHDVKTINISVSAHHPCFGNRWQQFLIDNFVGYDTILMNSLLSAYGRGYLYNFQTKELYNLNYLQEFGSVPQGIEDYIVSKCGVLITTLFVFFTTTMSVSFTLRETQARMLKFTVQLQHHARHRLPTYRLIFIHVVESLVFVPIMIGILFFLFEFFDDQLLAFLVLTLVWLCELFTMISVRTPLSMQFFPRFFFLYFMAFHIYFFSYTYGFSYLAFSATAAFMQHLVLYFWNRFEIPALQLYLRRQAMLQHQGVHITSSAYLTSTVHVSQGTFMNNSGQTMRDMGGLNVRTGSPDNQIGTSPRDQRTPGAVLSPRTPLTSSNVVNDLNAVLDPPLLDVSSFNVGTPSDFGFIPPAMRRWSNSPGQDVDSRYWRRRLDMDRLRRSRERGARFGNTGMEASFGVDVSREPPTSPLMHNSFSAFGSVLPWILGSSSFFLPVFHELGDGRAHSRNGDEVVDTDLNTTPSNSTTPGSVVTHVSDEGLRQRRGANHVDDT</sequence>
<feature type="region of interest" description="Disordered" evidence="1">
    <location>
        <begin position="187"/>
        <end position="214"/>
    </location>
</feature>
<dbReference type="EMBL" id="ABEU02000003">
    <property type="status" value="NOT_ANNOTATED_CDS"/>
    <property type="molecule type" value="Genomic_DNA"/>
</dbReference>
<feature type="region of interest" description="Disordered" evidence="1">
    <location>
        <begin position="594"/>
        <end position="628"/>
    </location>
</feature>
<evidence type="ECO:0008006" key="5">
    <source>
        <dbReference type="Google" id="ProtNLM"/>
    </source>
</evidence>
<dbReference type="PANTHER" id="PTHR21650:SF4">
    <property type="entry name" value="MEMBRALIN"/>
    <property type="match status" value="1"/>
</dbReference>
<evidence type="ECO:0000256" key="2">
    <source>
        <dbReference type="SAM" id="Phobius"/>
    </source>
</evidence>
<proteinExistence type="predicted"/>
<dbReference type="Gramene" id="Pp3c3_37820V3.8">
    <property type="protein sequence ID" value="Pp3c3_37820V3.8"/>
    <property type="gene ID" value="Pp3c3_37820"/>
</dbReference>
<feature type="transmembrane region" description="Helical" evidence="2">
    <location>
        <begin position="469"/>
        <end position="486"/>
    </location>
</feature>
<feature type="transmembrane region" description="Helical" evidence="2">
    <location>
        <begin position="498"/>
        <end position="515"/>
    </location>
</feature>
<keyword evidence="2" id="KW-1133">Transmembrane helix</keyword>
<dbReference type="PANTHER" id="PTHR21650">
    <property type="entry name" value="MEMBRALIN/KINETOCHORE PROTEIN NUF2"/>
    <property type="match status" value="1"/>
</dbReference>
<evidence type="ECO:0000256" key="1">
    <source>
        <dbReference type="SAM" id="MobiDB-lite"/>
    </source>
</evidence>
<reference evidence="3" key="3">
    <citation type="submission" date="2020-12" db="UniProtKB">
        <authorList>
            <consortium name="EnsemblPlants"/>
        </authorList>
    </citation>
    <scope>IDENTIFICATION</scope>
</reference>
<feature type="transmembrane region" description="Helical" evidence="2">
    <location>
        <begin position="394"/>
        <end position="413"/>
    </location>
</feature>
<keyword evidence="2" id="KW-0472">Membrane</keyword>
<reference evidence="3 4" key="1">
    <citation type="journal article" date="2008" name="Science">
        <title>The Physcomitrella genome reveals evolutionary insights into the conquest of land by plants.</title>
        <authorList>
            <person name="Rensing S."/>
            <person name="Lang D."/>
            <person name="Zimmer A."/>
            <person name="Terry A."/>
            <person name="Salamov A."/>
            <person name="Shapiro H."/>
            <person name="Nishiyama T."/>
            <person name="Perroud P.-F."/>
            <person name="Lindquist E."/>
            <person name="Kamisugi Y."/>
            <person name="Tanahashi T."/>
            <person name="Sakakibara K."/>
            <person name="Fujita T."/>
            <person name="Oishi K."/>
            <person name="Shin-I T."/>
            <person name="Kuroki Y."/>
            <person name="Toyoda A."/>
            <person name="Suzuki Y."/>
            <person name="Hashimoto A."/>
            <person name="Yamaguchi K."/>
            <person name="Sugano A."/>
            <person name="Kohara Y."/>
            <person name="Fujiyama A."/>
            <person name="Anterola A."/>
            <person name="Aoki S."/>
            <person name="Ashton N."/>
            <person name="Barbazuk W.B."/>
            <person name="Barker E."/>
            <person name="Bennetzen J."/>
            <person name="Bezanilla M."/>
            <person name="Blankenship R."/>
            <person name="Cho S.H."/>
            <person name="Dutcher S."/>
            <person name="Estelle M."/>
            <person name="Fawcett J.A."/>
            <person name="Gundlach H."/>
            <person name="Hanada K."/>
            <person name="Heyl A."/>
            <person name="Hicks K.A."/>
            <person name="Hugh J."/>
            <person name="Lohr M."/>
            <person name="Mayer K."/>
            <person name="Melkozernov A."/>
            <person name="Murata T."/>
            <person name="Nelson D."/>
            <person name="Pils B."/>
            <person name="Prigge M."/>
            <person name="Reiss B."/>
            <person name="Renner T."/>
            <person name="Rombauts S."/>
            <person name="Rushton P."/>
            <person name="Sanderfoot A."/>
            <person name="Schween G."/>
            <person name="Shiu S.-H."/>
            <person name="Stueber K."/>
            <person name="Theodoulou F.L."/>
            <person name="Tu H."/>
            <person name="Van de Peer Y."/>
            <person name="Verrier P.J."/>
            <person name="Waters E."/>
            <person name="Wood A."/>
            <person name="Yang L."/>
            <person name="Cove D."/>
            <person name="Cuming A."/>
            <person name="Hasebe M."/>
            <person name="Lucas S."/>
            <person name="Mishler D.B."/>
            <person name="Reski R."/>
            <person name="Grigoriev I."/>
            <person name="Quatrano R.S."/>
            <person name="Boore J.L."/>
        </authorList>
    </citation>
    <scope>NUCLEOTIDE SEQUENCE [LARGE SCALE GENOMIC DNA]</scope>
    <source>
        <strain evidence="3 4">cv. Gransden 2004</strain>
    </source>
</reference>
<keyword evidence="2" id="KW-0812">Transmembrane</keyword>
<evidence type="ECO:0000313" key="4">
    <source>
        <dbReference type="Proteomes" id="UP000006727"/>
    </source>
</evidence>
<keyword evidence="4" id="KW-1185">Reference proteome</keyword>
<dbReference type="GO" id="GO:0005783">
    <property type="term" value="C:endoplasmic reticulum"/>
    <property type="evidence" value="ECO:0000318"/>
    <property type="project" value="GO_Central"/>
</dbReference>
<dbReference type="GO" id="GO:0034976">
    <property type="term" value="P:response to endoplasmic reticulum stress"/>
    <property type="evidence" value="ECO:0000318"/>
    <property type="project" value="GO_Central"/>
</dbReference>
<feature type="compositionally biased region" description="Basic and acidic residues" evidence="1">
    <location>
        <begin position="187"/>
        <end position="205"/>
    </location>
</feature>
<reference evidence="3 4" key="2">
    <citation type="journal article" date="2018" name="Plant J.">
        <title>The Physcomitrella patens chromosome-scale assembly reveals moss genome structure and evolution.</title>
        <authorList>
            <person name="Lang D."/>
            <person name="Ullrich K.K."/>
            <person name="Murat F."/>
            <person name="Fuchs J."/>
            <person name="Jenkins J."/>
            <person name="Haas F.B."/>
            <person name="Piednoel M."/>
            <person name="Gundlach H."/>
            <person name="Van Bel M."/>
            <person name="Meyberg R."/>
            <person name="Vives C."/>
            <person name="Morata J."/>
            <person name="Symeonidi A."/>
            <person name="Hiss M."/>
            <person name="Muchero W."/>
            <person name="Kamisugi Y."/>
            <person name="Saleh O."/>
            <person name="Blanc G."/>
            <person name="Decker E.L."/>
            <person name="van Gessel N."/>
            <person name="Grimwood J."/>
            <person name="Hayes R.D."/>
            <person name="Graham S.W."/>
            <person name="Gunter L.E."/>
            <person name="McDaniel S.F."/>
            <person name="Hoernstein S.N.W."/>
            <person name="Larsson A."/>
            <person name="Li F.W."/>
            <person name="Perroud P.F."/>
            <person name="Phillips J."/>
            <person name="Ranjan P."/>
            <person name="Rokshar D.S."/>
            <person name="Rothfels C.J."/>
            <person name="Schneider L."/>
            <person name="Shu S."/>
            <person name="Stevenson D.W."/>
            <person name="Thummler F."/>
            <person name="Tillich M."/>
            <person name="Villarreal Aguilar J.C."/>
            <person name="Widiez T."/>
            <person name="Wong G.K."/>
            <person name="Wymore A."/>
            <person name="Zhang Y."/>
            <person name="Zimmer A.D."/>
            <person name="Quatrano R.S."/>
            <person name="Mayer K.F.X."/>
            <person name="Goodstein D."/>
            <person name="Casacuberta J.M."/>
            <person name="Vandepoele K."/>
            <person name="Reski R."/>
            <person name="Cuming A.C."/>
            <person name="Tuskan G.A."/>
            <person name="Maumus F."/>
            <person name="Salse J."/>
            <person name="Schmutz J."/>
            <person name="Rensing S.A."/>
        </authorList>
    </citation>
    <scope>NUCLEOTIDE SEQUENCE [LARGE SCALE GENOMIC DNA]</scope>
    <source>
        <strain evidence="3 4">cv. Gransden 2004</strain>
    </source>
</reference>
<organism evidence="3 4">
    <name type="scientific">Physcomitrium patens</name>
    <name type="common">Spreading-leaved earth moss</name>
    <name type="synonym">Physcomitrella patens</name>
    <dbReference type="NCBI Taxonomy" id="3218"/>
    <lineage>
        <taxon>Eukaryota</taxon>
        <taxon>Viridiplantae</taxon>
        <taxon>Streptophyta</taxon>
        <taxon>Embryophyta</taxon>
        <taxon>Bryophyta</taxon>
        <taxon>Bryophytina</taxon>
        <taxon>Bryopsida</taxon>
        <taxon>Funariidae</taxon>
        <taxon>Funariales</taxon>
        <taxon>Funariaceae</taxon>
        <taxon>Physcomitrium</taxon>
    </lineage>
</organism>
<dbReference type="GO" id="GO:1904294">
    <property type="term" value="P:positive regulation of ERAD pathway"/>
    <property type="evidence" value="ECO:0000318"/>
    <property type="project" value="GO_Central"/>
</dbReference>
<dbReference type="AlphaFoldDB" id="A0A7I4DG45"/>
<dbReference type="EnsemblPlants" id="Pp3c3_37820V3.8">
    <property type="protein sequence ID" value="Pp3c3_37820V3.8"/>
    <property type="gene ID" value="Pp3c3_37820"/>
</dbReference>
<dbReference type="InterPro" id="IPR019144">
    <property type="entry name" value="Membralin"/>
</dbReference>
<feature type="compositionally biased region" description="Low complexity" evidence="1">
    <location>
        <begin position="768"/>
        <end position="780"/>
    </location>
</feature>
<name>A0A7I4DG45_PHYPA</name>
<feature type="transmembrane region" description="Helical" evidence="2">
    <location>
        <begin position="440"/>
        <end position="463"/>
    </location>
</feature>